<dbReference type="AlphaFoldDB" id="A0A2N0H5H2"/>
<keyword evidence="1" id="KW-1133">Transmembrane helix</keyword>
<dbReference type="OrthoDB" id="840277at2"/>
<keyword evidence="3" id="KW-1185">Reference proteome</keyword>
<protein>
    <recommendedName>
        <fullName evidence="4">DoxX-like protein</fullName>
    </recommendedName>
</protein>
<evidence type="ECO:0000313" key="3">
    <source>
        <dbReference type="Proteomes" id="UP000232587"/>
    </source>
</evidence>
<evidence type="ECO:0008006" key="4">
    <source>
        <dbReference type="Google" id="ProtNLM"/>
    </source>
</evidence>
<comment type="caution">
    <text evidence="2">The sequence shown here is derived from an EMBL/GenBank/DDBJ whole genome shotgun (WGS) entry which is preliminary data.</text>
</comment>
<accession>A0A2N0H5H2</accession>
<name>A0A2N0H5H2_9SPHN</name>
<feature type="transmembrane region" description="Helical" evidence="1">
    <location>
        <begin position="92"/>
        <end position="111"/>
    </location>
</feature>
<feature type="transmembrane region" description="Helical" evidence="1">
    <location>
        <begin position="9"/>
        <end position="29"/>
    </location>
</feature>
<gene>
    <name evidence="2" type="ORF">B0I00_2815</name>
</gene>
<proteinExistence type="predicted"/>
<keyword evidence="1" id="KW-0812">Transmembrane</keyword>
<evidence type="ECO:0000313" key="2">
    <source>
        <dbReference type="EMBL" id="PKB14183.1"/>
    </source>
</evidence>
<feature type="transmembrane region" description="Helical" evidence="1">
    <location>
        <begin position="41"/>
        <end position="60"/>
    </location>
</feature>
<feature type="transmembrane region" description="Helical" evidence="1">
    <location>
        <begin position="67"/>
        <end position="86"/>
    </location>
</feature>
<evidence type="ECO:0000256" key="1">
    <source>
        <dbReference type="SAM" id="Phobius"/>
    </source>
</evidence>
<dbReference type="RefSeq" id="WP_100868008.1">
    <property type="nucleotide sequence ID" value="NZ_PHUF01000005.1"/>
</dbReference>
<reference evidence="2 3" key="1">
    <citation type="submission" date="2017-11" db="EMBL/GenBank/DDBJ databases">
        <title>Genomic Encyclopedia of Type Strains, Phase III (KMG-III): the genomes of soil and plant-associated and newly described type strains.</title>
        <authorList>
            <person name="Whitman W."/>
        </authorList>
    </citation>
    <scope>NUCLEOTIDE SEQUENCE [LARGE SCALE GENOMIC DNA]</scope>
    <source>
        <strain evidence="2 3">CGMCC 1.12274</strain>
    </source>
</reference>
<dbReference type="EMBL" id="PHUF01000005">
    <property type="protein sequence ID" value="PKB14183.1"/>
    <property type="molecule type" value="Genomic_DNA"/>
</dbReference>
<organism evidence="2 3">
    <name type="scientific">Novosphingobium kunmingense</name>
    <dbReference type="NCBI Taxonomy" id="1211806"/>
    <lineage>
        <taxon>Bacteria</taxon>
        <taxon>Pseudomonadati</taxon>
        <taxon>Pseudomonadota</taxon>
        <taxon>Alphaproteobacteria</taxon>
        <taxon>Sphingomonadales</taxon>
        <taxon>Sphingomonadaceae</taxon>
        <taxon>Novosphingobium</taxon>
    </lineage>
</organism>
<keyword evidence="1" id="KW-0472">Membrane</keyword>
<sequence>MVTLIKASLLLNVAVLIPVCASIALHAGWTDAAYGPPGPARGILLSIYLAIMAVSAGLLFRPVPAMVAALLAVQVLYKITTPVTVGTLGNPVVLSNLAIAAFHIVTLRAIALKTWF</sequence>
<dbReference type="Proteomes" id="UP000232587">
    <property type="component" value="Unassembled WGS sequence"/>
</dbReference>